<keyword evidence="2" id="KW-1185">Reference proteome</keyword>
<dbReference type="AlphaFoldDB" id="A0A2K8SKW9"/>
<protein>
    <submittedName>
        <fullName evidence="1">Uncharacterized protein</fullName>
    </submittedName>
</protein>
<accession>A0A2K8SKW9</accession>
<sequence length="154" mass="16783">MNPPATVNRKLPKTAAFILLSLALVGLEIPSSTGQSVPNSSTKSASLTDGTYLYGETPKPNQVGKAYLVLQRQQGDIVGALYYPNSEFSCFTGKQNNNTVSAKSLGYNKAKTEKMKINLCNFHQIKLISANDQRILQGKRIMSTRPSNSQQAET</sequence>
<name>A0A2K8SKW9_9NOSO</name>
<dbReference type="EMBL" id="CP024785">
    <property type="protein sequence ID" value="AUB36000.1"/>
    <property type="molecule type" value="Genomic_DNA"/>
</dbReference>
<dbReference type="OrthoDB" id="422458at2"/>
<evidence type="ECO:0000313" key="1">
    <source>
        <dbReference type="EMBL" id="AUB36000.1"/>
    </source>
</evidence>
<evidence type="ECO:0000313" key="2">
    <source>
        <dbReference type="Proteomes" id="UP000232003"/>
    </source>
</evidence>
<dbReference type="RefSeq" id="WP_100898031.1">
    <property type="nucleotide sequence ID" value="NZ_CAWNNC010000001.1"/>
</dbReference>
<dbReference type="KEGG" id="nfl:COO91_01893"/>
<proteinExistence type="predicted"/>
<dbReference type="Proteomes" id="UP000232003">
    <property type="component" value="Chromosome"/>
</dbReference>
<reference evidence="1 2" key="1">
    <citation type="submission" date="2017-11" db="EMBL/GenBank/DDBJ databases">
        <title>Complete genome of a free-living desiccation-tolerant cyanobacterium and its photosynthetic adaptation to extreme terrestrial habitat.</title>
        <authorList>
            <person name="Shang J."/>
        </authorList>
    </citation>
    <scope>NUCLEOTIDE SEQUENCE [LARGE SCALE GENOMIC DNA]</scope>
    <source>
        <strain evidence="1 2">CCNUN1</strain>
    </source>
</reference>
<gene>
    <name evidence="1" type="ORF">COO91_01893</name>
</gene>
<organism evidence="1 2">
    <name type="scientific">Nostoc flagelliforme CCNUN1</name>
    <dbReference type="NCBI Taxonomy" id="2038116"/>
    <lineage>
        <taxon>Bacteria</taxon>
        <taxon>Bacillati</taxon>
        <taxon>Cyanobacteriota</taxon>
        <taxon>Cyanophyceae</taxon>
        <taxon>Nostocales</taxon>
        <taxon>Nostocaceae</taxon>
        <taxon>Nostoc</taxon>
    </lineage>
</organism>